<name>A0AAE5NIF8_9MICC</name>
<evidence type="ECO:0000259" key="5">
    <source>
        <dbReference type="Pfam" id="PF01420"/>
    </source>
</evidence>
<dbReference type="GO" id="GO:0003677">
    <property type="term" value="F:DNA binding"/>
    <property type="evidence" value="ECO:0007669"/>
    <property type="project" value="UniProtKB-KW"/>
</dbReference>
<organism evidence="6 7">
    <name type="scientific">Rothia dentocariosa</name>
    <dbReference type="NCBI Taxonomy" id="2047"/>
    <lineage>
        <taxon>Bacteria</taxon>
        <taxon>Bacillati</taxon>
        <taxon>Actinomycetota</taxon>
        <taxon>Actinomycetes</taxon>
        <taxon>Micrococcales</taxon>
        <taxon>Micrococcaceae</taxon>
        <taxon>Rothia</taxon>
    </lineage>
</organism>
<protein>
    <recommendedName>
        <fullName evidence="5">Type I restriction modification DNA specificity domain-containing protein</fullName>
    </recommendedName>
</protein>
<keyword evidence="3" id="KW-0238">DNA-binding</keyword>
<comment type="subunit">
    <text evidence="4">The methyltransferase is composed of M and S polypeptides.</text>
</comment>
<dbReference type="SUPFAM" id="SSF116734">
    <property type="entry name" value="DNA methylase specificity domain"/>
    <property type="match status" value="2"/>
</dbReference>
<evidence type="ECO:0000256" key="2">
    <source>
        <dbReference type="ARBA" id="ARBA00022747"/>
    </source>
</evidence>
<reference evidence="6 7" key="1">
    <citation type="submission" date="2017-04" db="EMBL/GenBank/DDBJ databases">
        <title>Kefir bacterial isolates.</title>
        <authorList>
            <person name="Kim Y."/>
            <person name="Blasche S."/>
            <person name="Patil K.R."/>
        </authorList>
    </citation>
    <scope>NUCLEOTIDE SEQUENCE [LARGE SCALE GENOMIC DNA]</scope>
    <source>
        <strain evidence="6 7">OG2-1</strain>
    </source>
</reference>
<comment type="similarity">
    <text evidence="1">Belongs to the type-I restriction system S methylase family.</text>
</comment>
<evidence type="ECO:0000256" key="3">
    <source>
        <dbReference type="ARBA" id="ARBA00023125"/>
    </source>
</evidence>
<evidence type="ECO:0000256" key="4">
    <source>
        <dbReference type="ARBA" id="ARBA00038652"/>
    </source>
</evidence>
<comment type="caution">
    <text evidence="6">The sequence shown here is derived from an EMBL/GenBank/DDBJ whole genome shotgun (WGS) entry which is preliminary data.</text>
</comment>
<keyword evidence="2" id="KW-0680">Restriction system</keyword>
<dbReference type="PANTHER" id="PTHR43140:SF1">
    <property type="entry name" value="TYPE I RESTRICTION ENZYME ECOKI SPECIFICITY SUBUNIT"/>
    <property type="match status" value="1"/>
</dbReference>
<dbReference type="Gene3D" id="3.90.220.20">
    <property type="entry name" value="DNA methylase specificity domains"/>
    <property type="match status" value="2"/>
</dbReference>
<accession>A0AAE5NIF8</accession>
<dbReference type="GO" id="GO:0009307">
    <property type="term" value="P:DNA restriction-modification system"/>
    <property type="evidence" value="ECO:0007669"/>
    <property type="project" value="UniProtKB-KW"/>
</dbReference>
<dbReference type="PANTHER" id="PTHR43140">
    <property type="entry name" value="TYPE-1 RESTRICTION ENZYME ECOKI SPECIFICITY PROTEIN"/>
    <property type="match status" value="1"/>
</dbReference>
<dbReference type="Pfam" id="PF01420">
    <property type="entry name" value="Methylase_S"/>
    <property type="match status" value="2"/>
</dbReference>
<evidence type="ECO:0000256" key="1">
    <source>
        <dbReference type="ARBA" id="ARBA00010923"/>
    </source>
</evidence>
<evidence type="ECO:0000313" key="7">
    <source>
        <dbReference type="Proteomes" id="UP000216195"/>
    </source>
</evidence>
<gene>
    <name evidence="6" type="ORF">B8W87_01725</name>
</gene>
<feature type="domain" description="Type I restriction modification DNA specificity" evidence="5">
    <location>
        <begin position="19"/>
        <end position="174"/>
    </location>
</feature>
<dbReference type="InterPro" id="IPR044946">
    <property type="entry name" value="Restrct_endonuc_typeI_TRD_sf"/>
</dbReference>
<dbReference type="Proteomes" id="UP000216195">
    <property type="component" value="Unassembled WGS sequence"/>
</dbReference>
<dbReference type="AlphaFoldDB" id="A0AAE5NIF8"/>
<evidence type="ECO:0000313" key="6">
    <source>
        <dbReference type="EMBL" id="PAK86620.1"/>
    </source>
</evidence>
<dbReference type="EMBL" id="NCWU01000002">
    <property type="protein sequence ID" value="PAK86620.1"/>
    <property type="molecule type" value="Genomic_DNA"/>
</dbReference>
<dbReference type="InterPro" id="IPR051212">
    <property type="entry name" value="Type-I_RE_S_subunit"/>
</dbReference>
<proteinExistence type="inferred from homology"/>
<feature type="domain" description="Type I restriction modification DNA specificity" evidence="5">
    <location>
        <begin position="257"/>
        <end position="363"/>
    </location>
</feature>
<sequence length="391" mass="44787">MEAPKALNYIEKLVAKLCPDGVEYVKVGDIADIGTGSSDRKDAVPDGEYPFYVRSREVLRSASYLFDEESVIIPGEGGIGEIFHFVSGKYNLHQRAYRVSFQVDYINTKFAYYYFAANFKKFILAKSVNATVKSIRKPMVQSFQIPVPPLEVQNAIVEILDKFTKLEAELEAELAARRAQYEYYRNSLFENLSGGGSEILGDLVQYVRDKTKSLMKPLEYVGVENLNVDFQGCTASLSTISGTRYTPSDILLGNIRPYLKKMWISNNEGIAGSDVLVIRIKDEYRNDIVPKFLYYQLTTSRFVDYNVRNSRGGKMPRGNKKKILEFPIFLPPFTEQERIVKILDKFDALVNDISSGLPAEIEARRKQYEYYRDRLLTFPRKFEPAEQAMQR</sequence>
<dbReference type="InterPro" id="IPR000055">
    <property type="entry name" value="Restrct_endonuc_typeI_TRD"/>
</dbReference>